<organism evidence="3 4">
    <name type="scientific">Pantoea rwandensis</name>
    <dbReference type="NCBI Taxonomy" id="1076550"/>
    <lineage>
        <taxon>Bacteria</taxon>
        <taxon>Pseudomonadati</taxon>
        <taxon>Pseudomonadota</taxon>
        <taxon>Gammaproteobacteria</taxon>
        <taxon>Enterobacterales</taxon>
        <taxon>Erwiniaceae</taxon>
        <taxon>Pantoea</taxon>
    </lineage>
</organism>
<dbReference type="PANTHER" id="PTHR43179">
    <property type="entry name" value="RHAMNOSYLTRANSFERASE WBBL"/>
    <property type="match status" value="1"/>
</dbReference>
<dbReference type="Pfam" id="PF00535">
    <property type="entry name" value="Glycos_transf_2"/>
    <property type="match status" value="1"/>
</dbReference>
<evidence type="ECO:0000259" key="1">
    <source>
        <dbReference type="Pfam" id="PF00535"/>
    </source>
</evidence>
<dbReference type="InterPro" id="IPR029044">
    <property type="entry name" value="Nucleotide-diphossugar_trans"/>
</dbReference>
<gene>
    <name evidence="3" type="ORF">HA51_15325</name>
</gene>
<dbReference type="InterPro" id="IPR059123">
    <property type="entry name" value="StrF_dom"/>
</dbReference>
<feature type="domain" description="Streptomycin biosynthesis protein StrF" evidence="2">
    <location>
        <begin position="605"/>
        <end position="806"/>
    </location>
</feature>
<accession>A0A1X1CV30</accession>
<feature type="domain" description="Glycosyltransferase 2-like" evidence="1">
    <location>
        <begin position="8"/>
        <end position="181"/>
    </location>
</feature>
<protein>
    <submittedName>
        <fullName evidence="3">Uncharacterized protein</fullName>
    </submittedName>
</protein>
<evidence type="ECO:0000259" key="2">
    <source>
        <dbReference type="Pfam" id="PF13712"/>
    </source>
</evidence>
<dbReference type="EMBL" id="MLFR01000016">
    <property type="protein sequence ID" value="ORM68272.1"/>
    <property type="molecule type" value="Genomic_DNA"/>
</dbReference>
<evidence type="ECO:0000313" key="4">
    <source>
        <dbReference type="Proteomes" id="UP000193558"/>
    </source>
</evidence>
<dbReference type="GO" id="GO:0016757">
    <property type="term" value="F:glycosyltransferase activity"/>
    <property type="evidence" value="ECO:0007669"/>
    <property type="project" value="UniProtKB-KW"/>
</dbReference>
<dbReference type="Proteomes" id="UP000193558">
    <property type="component" value="Unassembled WGS sequence"/>
</dbReference>
<dbReference type="RefSeq" id="WP_084935529.1">
    <property type="nucleotide sequence ID" value="NZ_MLFR01000016.1"/>
</dbReference>
<reference evidence="3 4" key="1">
    <citation type="journal article" date="2017" name="Antonie Van Leeuwenhoek">
        <title>Phylogenomic resolution of the bacterial genus Pantoea and its relationship with Erwinia and Tatumella.</title>
        <authorList>
            <person name="Palmer M."/>
            <person name="Steenkamp E.T."/>
            <person name="Coetzee M.P."/>
            <person name="Chan W.Y."/>
            <person name="van Zyl E."/>
            <person name="De Maayer P."/>
            <person name="Coutinho T.A."/>
            <person name="Blom J."/>
            <person name="Smits T.H."/>
            <person name="Duffy B."/>
            <person name="Venter S.N."/>
        </authorList>
    </citation>
    <scope>NUCLEOTIDE SEQUENCE [LARGE SCALE GENOMIC DNA]</scope>
    <source>
        <strain evidence="3 4">LMG 26275</strain>
    </source>
</reference>
<dbReference type="Pfam" id="PF13712">
    <property type="entry name" value="Glyco_tranf_2_5"/>
    <property type="match status" value="1"/>
</dbReference>
<dbReference type="Gene3D" id="3.90.550.10">
    <property type="entry name" value="Spore Coat Polysaccharide Biosynthesis Protein SpsA, Chain A"/>
    <property type="match status" value="2"/>
</dbReference>
<comment type="caution">
    <text evidence="3">The sequence shown here is derived from an EMBL/GenBank/DDBJ whole genome shotgun (WGS) entry which is preliminary data.</text>
</comment>
<name>A0A1X1CV30_9GAMM</name>
<proteinExistence type="predicted"/>
<dbReference type="OrthoDB" id="9179784at2"/>
<sequence>MEKYPLVSIIIPAYKPMWFKECIESALAQTYPHCEIIIGDDSPDEHIESLAAEYLNDGRFPVSYIRTGRSNGSIHNYETSLPSAKGKYVKFLNDDDLIAPDNIACQVTVMEQNPSLSLTTSRRHLIDPLGKILPQAFASGEAVKYDSVMKGEDVIRWQSIHLKNFIGEPCCVLFRNELLQALMASEGSLFEIEGKTINFVDDLTLYLKMLRSGDLAYLTEKTASFRLSALQISQIARENDHSASENATYLCEFLKKSGWFTERHLNGDFVQVASLVEPNEYQFVNIHSNLHNSLTESILKNWVKIRKISATEKHLIDTHHNENNINPSISICVRHVEGSVDLINKTVDSIDAALLQGVHFTLTIFSDQHFDTEHEIVIFADEAEYIHTLNAHVDRSECEWLVCVDSGTEFTESGQKSLQFNLPKYREELALYADELNYVGDYVTGASFRPEFNLDLLLSNPDEQSRNWFFRRELIMAVGGFDATSGIGAEFGIILKLIESNHAHTIGHISEPMFISKEYLQRMHRVEPLLLQHLTNRGYNDAVAMKYEDRYFNIHYQHAEKPLVSIVIISELEPVAMMKTLASIVENTRYEQYQLIVSTNYQLSTSQKNQLHQISILVNKEIKWCEENGSANYASLCNQGILSSDGDFCVFIADDLSIAKPEWLNDLLNHGQRPEVGIVGGKQIDQQGIVLHAGYVLGSQDIAMHAFEGKHESHLTHMARLRLTQNYSAVSGRFMLVKKSLLLEINGFDSSLTTHADIDLCLRARETGHLIVWTPFAQVVAQNSDQEPKAQIKILEKDRKIIFERWMPILSHDPAYNINLSVSSDSFDIALDSQRSWQPLYWKPLPVVIPAAADLSGCGFYRIFEPFSAMQEAGLVGGQMLPGWQGVPVLNQYQADSLILQRQFSESSMSG</sequence>
<evidence type="ECO:0000313" key="3">
    <source>
        <dbReference type="EMBL" id="ORM68272.1"/>
    </source>
</evidence>
<dbReference type="InterPro" id="IPR001173">
    <property type="entry name" value="Glyco_trans_2-like"/>
</dbReference>
<dbReference type="SUPFAM" id="SSF53448">
    <property type="entry name" value="Nucleotide-diphospho-sugar transferases"/>
    <property type="match status" value="3"/>
</dbReference>
<dbReference type="PANTHER" id="PTHR43179:SF7">
    <property type="entry name" value="RHAMNOSYLTRANSFERASE WBBL"/>
    <property type="match status" value="1"/>
</dbReference>
<dbReference type="AlphaFoldDB" id="A0A1X1CV30"/>